<dbReference type="AlphaFoldDB" id="A0A8T1RV73"/>
<feature type="non-terminal residue" evidence="1">
    <location>
        <position position="62"/>
    </location>
</feature>
<evidence type="ECO:0000313" key="2">
    <source>
        <dbReference type="Proteomes" id="UP000765507"/>
    </source>
</evidence>
<keyword evidence="2" id="KW-1185">Reference proteome</keyword>
<protein>
    <submittedName>
        <fullName evidence="1">Uncharacterized protein</fullName>
    </submittedName>
</protein>
<organism evidence="1 2">
    <name type="scientific">Chelydra serpentina</name>
    <name type="common">Snapping turtle</name>
    <name type="synonym">Testudo serpentina</name>
    <dbReference type="NCBI Taxonomy" id="8475"/>
    <lineage>
        <taxon>Eukaryota</taxon>
        <taxon>Metazoa</taxon>
        <taxon>Chordata</taxon>
        <taxon>Craniata</taxon>
        <taxon>Vertebrata</taxon>
        <taxon>Euteleostomi</taxon>
        <taxon>Archelosauria</taxon>
        <taxon>Testudinata</taxon>
        <taxon>Testudines</taxon>
        <taxon>Cryptodira</taxon>
        <taxon>Durocryptodira</taxon>
        <taxon>Americhelydia</taxon>
        <taxon>Chelydroidea</taxon>
        <taxon>Chelydridae</taxon>
        <taxon>Chelydra</taxon>
    </lineage>
</organism>
<evidence type="ECO:0000313" key="1">
    <source>
        <dbReference type="EMBL" id="KAG6920666.1"/>
    </source>
</evidence>
<reference evidence="1 2" key="1">
    <citation type="journal article" date="2020" name="G3 (Bethesda)">
        <title>Draft Genome of the Common Snapping Turtle, Chelydra serpentina, a Model for Phenotypic Plasticity in Reptiles.</title>
        <authorList>
            <person name="Das D."/>
            <person name="Singh S.K."/>
            <person name="Bierstedt J."/>
            <person name="Erickson A."/>
            <person name="Galli G.L.J."/>
            <person name="Crossley D.A. 2nd"/>
            <person name="Rhen T."/>
        </authorList>
    </citation>
    <scope>NUCLEOTIDE SEQUENCE [LARGE SCALE GENOMIC DNA]</scope>
    <source>
        <strain evidence="1">KW</strain>
    </source>
</reference>
<name>A0A8T1RV73_CHESE</name>
<comment type="caution">
    <text evidence="1">The sequence shown here is derived from an EMBL/GenBank/DDBJ whole genome shotgun (WGS) entry which is preliminary data.</text>
</comment>
<gene>
    <name evidence="1" type="ORF">G0U57_015215</name>
</gene>
<dbReference type="EMBL" id="JAHGAV010004637">
    <property type="protein sequence ID" value="KAG6920666.1"/>
    <property type="molecule type" value="Genomic_DNA"/>
</dbReference>
<accession>A0A8T1RV73</accession>
<dbReference type="Proteomes" id="UP000765507">
    <property type="component" value="Unassembled WGS sequence"/>
</dbReference>
<sequence length="62" mass="6625">SVRLSLCQAVPVQALVGLSVCPGSQAVRVSWVLCLGPPARGWERRQHVCGWAEEAVLQSEPG</sequence>
<feature type="non-terminal residue" evidence="1">
    <location>
        <position position="1"/>
    </location>
</feature>
<proteinExistence type="predicted"/>